<dbReference type="PANTHER" id="PTHR15907">
    <property type="entry name" value="DUF614 FAMILY PROTEIN-RELATED"/>
    <property type="match status" value="1"/>
</dbReference>
<comment type="caution">
    <text evidence="1">The sequence shown here is derived from an EMBL/GenBank/DDBJ whole genome shotgun (WGS) entry which is preliminary data.</text>
</comment>
<evidence type="ECO:0000313" key="1">
    <source>
        <dbReference type="EMBL" id="KAJ3184551.1"/>
    </source>
</evidence>
<keyword evidence="2" id="KW-1185">Reference proteome</keyword>
<name>A0AAD5TVK3_9FUNG</name>
<protein>
    <recommendedName>
        <fullName evidence="3">PLAC8-domain-containing protein</fullName>
    </recommendedName>
</protein>
<accession>A0AAD5TVK3</accession>
<dbReference type="AlphaFoldDB" id="A0AAD5TVK3"/>
<sequence length="150" mass="16052">MAQPQMVAVQQQPGFSAQPQMMVQPGQANVIVVTQVTQRPPKDWTHGLFDCFSDIGTCCVAACFPCMQYGKNKQALNKSDGCCGDCCMYCVVMCCGFGPCLASGGRATVRAKYNITGDGCSDLCAHWCCSPCALTQEKREIEAMIAAGLN</sequence>
<evidence type="ECO:0008006" key="3">
    <source>
        <dbReference type="Google" id="ProtNLM"/>
    </source>
</evidence>
<proteinExistence type="predicted"/>
<dbReference type="NCBIfam" id="TIGR01571">
    <property type="entry name" value="A_thal_Cys_rich"/>
    <property type="match status" value="1"/>
</dbReference>
<organism evidence="1 2">
    <name type="scientific">Geranomyces variabilis</name>
    <dbReference type="NCBI Taxonomy" id="109894"/>
    <lineage>
        <taxon>Eukaryota</taxon>
        <taxon>Fungi</taxon>
        <taxon>Fungi incertae sedis</taxon>
        <taxon>Chytridiomycota</taxon>
        <taxon>Chytridiomycota incertae sedis</taxon>
        <taxon>Chytridiomycetes</taxon>
        <taxon>Spizellomycetales</taxon>
        <taxon>Powellomycetaceae</taxon>
        <taxon>Geranomyces</taxon>
    </lineage>
</organism>
<reference evidence="1" key="1">
    <citation type="submission" date="2020-05" db="EMBL/GenBank/DDBJ databases">
        <title>Phylogenomic resolution of chytrid fungi.</title>
        <authorList>
            <person name="Stajich J.E."/>
            <person name="Amses K."/>
            <person name="Simmons R."/>
            <person name="Seto K."/>
            <person name="Myers J."/>
            <person name="Bonds A."/>
            <person name="Quandt C.A."/>
            <person name="Barry K."/>
            <person name="Liu P."/>
            <person name="Grigoriev I."/>
            <person name="Longcore J.E."/>
            <person name="James T.Y."/>
        </authorList>
    </citation>
    <scope>NUCLEOTIDE SEQUENCE</scope>
    <source>
        <strain evidence="1">JEL0379</strain>
    </source>
</reference>
<dbReference type="Proteomes" id="UP001212152">
    <property type="component" value="Unassembled WGS sequence"/>
</dbReference>
<dbReference type="Pfam" id="PF04749">
    <property type="entry name" value="PLAC8"/>
    <property type="match status" value="1"/>
</dbReference>
<dbReference type="InterPro" id="IPR006461">
    <property type="entry name" value="PLAC_motif_containing"/>
</dbReference>
<evidence type="ECO:0000313" key="2">
    <source>
        <dbReference type="Proteomes" id="UP001212152"/>
    </source>
</evidence>
<gene>
    <name evidence="1" type="ORF">HDU87_003952</name>
</gene>
<dbReference type="EMBL" id="JADGJQ010000003">
    <property type="protein sequence ID" value="KAJ3184551.1"/>
    <property type="molecule type" value="Genomic_DNA"/>
</dbReference>